<feature type="region of interest" description="Disordered" evidence="2">
    <location>
        <begin position="240"/>
        <end position="304"/>
    </location>
</feature>
<accession>A0A2I2FHI9</accession>
<sequence>MAAPLRPQFFCTRPNGTLTPVIAVDELPTGITIRGVPRVLSASETQGMTSLGTVSPRSQTYVVEDISPALTRASIPSTAAHRSRDGDLQSSLMRLITDENVPATQRQAVNALLQHGIAQNWFMTNTPTSSWLVPNGGGGSGVNSKQGVHYNAKKEYCSYWIRHGECDYQQQGCLYKHEMPTDPLTLEKLGLRDIPRWYREKYGMPSILPNGQPNTRAHWKDTPPDRNALRSIQYPSRLELNPVVDSSEANKNAKQTTSTYTRAQQQSVVLPGPSHPVYSNSPQVPGAAKPGKHTSGPQSAGNKKFDLLSFDPLAEYPPLDPMSGNVGSFAYPPSTENIDYEGLKDTQRDGFICNLQTLMPPSMAQNASYPPSYLEAAPGQPRSKRGPKSRRLYQARSHNTMSEPSSGKAEADSIKAYQAQVTASSSATSTIRKGTPSSQLGSPFTGSMREEVASSEPPTRIGSPDLPPGTSLSSGTSPRELRVPFREKEMRPLPPAIGSKKDHQRKSPGSSSDDDFFNLGMGMGMGIGNGN</sequence>
<name>A0A2I2FHI9_ASPCN</name>
<feature type="compositionally biased region" description="Basic residues" evidence="2">
    <location>
        <begin position="382"/>
        <end position="393"/>
    </location>
</feature>
<dbReference type="InterPro" id="IPR000571">
    <property type="entry name" value="Znf_CCCH"/>
</dbReference>
<dbReference type="RefSeq" id="XP_024674119.1">
    <property type="nucleotide sequence ID" value="XM_024817120.1"/>
</dbReference>
<dbReference type="STRING" id="41067.A0A2I2FHI9"/>
<reference evidence="4 5" key="1">
    <citation type="submission" date="2017-12" db="EMBL/GenBank/DDBJ databases">
        <authorList>
            <consortium name="DOE Joint Genome Institute"/>
            <person name="Haridas S."/>
            <person name="Kjaerbolling I."/>
            <person name="Vesth T.C."/>
            <person name="Frisvad J.C."/>
            <person name="Nybo J.L."/>
            <person name="Theobald S."/>
            <person name="Kuo A."/>
            <person name="Bowyer P."/>
            <person name="Matsuda Y."/>
            <person name="Mondo S."/>
            <person name="Lyhne E.K."/>
            <person name="Kogle M.E."/>
            <person name="Clum A."/>
            <person name="Lipzen A."/>
            <person name="Salamov A."/>
            <person name="Ngan C.Y."/>
            <person name="Daum C."/>
            <person name="Chiniquy J."/>
            <person name="Barry K."/>
            <person name="LaButti K."/>
            <person name="Simmons B.A."/>
            <person name="Magnuson J.K."/>
            <person name="Mortensen U.H."/>
            <person name="Larsen T.O."/>
            <person name="Grigoriev I.V."/>
            <person name="Baker S.E."/>
            <person name="Andersen M.R."/>
            <person name="Nordberg H.P."/>
            <person name="Cantor M.N."/>
            <person name="Hua S.X."/>
        </authorList>
    </citation>
    <scope>NUCLEOTIDE SEQUENCE [LARGE SCALE GENOMIC DNA]</scope>
    <source>
        <strain evidence="4 5">CBS 102.13</strain>
    </source>
</reference>
<feature type="compositionally biased region" description="Basic and acidic residues" evidence="2">
    <location>
        <begin position="218"/>
        <end position="228"/>
    </location>
</feature>
<dbReference type="GO" id="GO:0008270">
    <property type="term" value="F:zinc ion binding"/>
    <property type="evidence" value="ECO:0007669"/>
    <property type="project" value="UniProtKB-KW"/>
</dbReference>
<feature type="compositionally biased region" description="Basic and acidic residues" evidence="2">
    <location>
        <begin position="479"/>
        <end position="491"/>
    </location>
</feature>
<keyword evidence="1" id="KW-0862">Zinc</keyword>
<feature type="region of interest" description="Disordered" evidence="2">
    <location>
        <begin position="363"/>
        <end position="531"/>
    </location>
</feature>
<feature type="compositionally biased region" description="Gly residues" evidence="2">
    <location>
        <begin position="521"/>
        <end position="531"/>
    </location>
</feature>
<evidence type="ECO:0000313" key="4">
    <source>
        <dbReference type="EMBL" id="PLB40107.1"/>
    </source>
</evidence>
<proteinExistence type="predicted"/>
<dbReference type="Proteomes" id="UP000234585">
    <property type="component" value="Unassembled WGS sequence"/>
</dbReference>
<feature type="compositionally biased region" description="Polar residues" evidence="2">
    <location>
        <begin position="396"/>
        <end position="405"/>
    </location>
</feature>
<dbReference type="GeneID" id="36524280"/>
<feature type="compositionally biased region" description="Polar residues" evidence="2">
    <location>
        <begin position="247"/>
        <end position="268"/>
    </location>
</feature>
<organism evidence="4 5">
    <name type="scientific">Aspergillus candidus</name>
    <dbReference type="NCBI Taxonomy" id="41067"/>
    <lineage>
        <taxon>Eukaryota</taxon>
        <taxon>Fungi</taxon>
        <taxon>Dikarya</taxon>
        <taxon>Ascomycota</taxon>
        <taxon>Pezizomycotina</taxon>
        <taxon>Eurotiomycetes</taxon>
        <taxon>Eurotiomycetidae</taxon>
        <taxon>Eurotiales</taxon>
        <taxon>Aspergillaceae</taxon>
        <taxon>Aspergillus</taxon>
        <taxon>Aspergillus subgen. Circumdati</taxon>
    </lineage>
</organism>
<feature type="compositionally biased region" description="Polar residues" evidence="2">
    <location>
        <begin position="431"/>
        <end position="445"/>
    </location>
</feature>
<feature type="region of interest" description="Disordered" evidence="2">
    <location>
        <begin position="208"/>
        <end position="228"/>
    </location>
</feature>
<keyword evidence="1" id="KW-0863">Zinc-finger</keyword>
<dbReference type="EMBL" id="KZ559126">
    <property type="protein sequence ID" value="PLB40107.1"/>
    <property type="molecule type" value="Genomic_DNA"/>
</dbReference>
<feature type="zinc finger region" description="C3H1-type" evidence="1">
    <location>
        <begin position="151"/>
        <end position="180"/>
    </location>
</feature>
<gene>
    <name evidence="4" type="ORF">BDW47DRAFT_130503</name>
</gene>
<evidence type="ECO:0000259" key="3">
    <source>
        <dbReference type="PROSITE" id="PS50103"/>
    </source>
</evidence>
<dbReference type="OrthoDB" id="5355510at2759"/>
<keyword evidence="1" id="KW-0479">Metal-binding</keyword>
<feature type="compositionally biased region" description="Low complexity" evidence="2">
    <location>
        <begin position="468"/>
        <end position="478"/>
    </location>
</feature>
<dbReference type="AlphaFoldDB" id="A0A2I2FHI9"/>
<protein>
    <recommendedName>
        <fullName evidence="3">C3H1-type domain-containing protein</fullName>
    </recommendedName>
</protein>
<keyword evidence="5" id="KW-1185">Reference proteome</keyword>
<evidence type="ECO:0000256" key="2">
    <source>
        <dbReference type="SAM" id="MobiDB-lite"/>
    </source>
</evidence>
<evidence type="ECO:0000256" key="1">
    <source>
        <dbReference type="PROSITE-ProRule" id="PRU00723"/>
    </source>
</evidence>
<feature type="domain" description="C3H1-type" evidence="3">
    <location>
        <begin position="151"/>
        <end position="180"/>
    </location>
</feature>
<evidence type="ECO:0000313" key="5">
    <source>
        <dbReference type="Proteomes" id="UP000234585"/>
    </source>
</evidence>
<dbReference type="PROSITE" id="PS50103">
    <property type="entry name" value="ZF_C3H1"/>
    <property type="match status" value="1"/>
</dbReference>